<protein>
    <recommendedName>
        <fullName evidence="1">NYN domain-containing protein</fullName>
    </recommendedName>
</protein>
<gene>
    <name evidence="2" type="ORF">A2946_03250</name>
</gene>
<sequence>MKPKGEYYSSQRVGIFIDVGNLYHSAKNLYHGRVNYQELVKNLVGGRELIRAMAYVVRSEGVEGQTPNQSKPGAGLARGNEHVGSSESAFFDALVKAGLELRMKNLQVYGDGLKKGDWDVGMAVDAIRMASFLDVVILVTGDGDFLPLVDYLKWGMGRLVEVAAFHKSASGKLQEAADRFINIEDIPRSIIKK</sequence>
<dbReference type="Proteomes" id="UP000178348">
    <property type="component" value="Unassembled WGS sequence"/>
</dbReference>
<dbReference type="PANTHER" id="PTHR35458:SF8">
    <property type="entry name" value="SLR0650 PROTEIN"/>
    <property type="match status" value="1"/>
</dbReference>
<comment type="caution">
    <text evidence="2">The sequence shown here is derived from an EMBL/GenBank/DDBJ whole genome shotgun (WGS) entry which is preliminary data.</text>
</comment>
<dbReference type="InterPro" id="IPR021139">
    <property type="entry name" value="NYN"/>
</dbReference>
<feature type="domain" description="NYN" evidence="1">
    <location>
        <begin position="12"/>
        <end position="184"/>
    </location>
</feature>
<dbReference type="InterPro" id="IPR047140">
    <property type="entry name" value="LabA"/>
</dbReference>
<dbReference type="GO" id="GO:0004540">
    <property type="term" value="F:RNA nuclease activity"/>
    <property type="evidence" value="ECO:0007669"/>
    <property type="project" value="InterPro"/>
</dbReference>
<accession>A0A1G2CGT4</accession>
<dbReference type="CDD" id="cd10911">
    <property type="entry name" value="PIN_LabA"/>
    <property type="match status" value="1"/>
</dbReference>
<dbReference type="Pfam" id="PF01936">
    <property type="entry name" value="NYN"/>
    <property type="match status" value="1"/>
</dbReference>
<reference evidence="2 3" key="1">
    <citation type="journal article" date="2016" name="Nat. Commun.">
        <title>Thousands of microbial genomes shed light on interconnected biogeochemical processes in an aquifer system.</title>
        <authorList>
            <person name="Anantharaman K."/>
            <person name="Brown C.T."/>
            <person name="Hug L.A."/>
            <person name="Sharon I."/>
            <person name="Castelle C.J."/>
            <person name="Probst A.J."/>
            <person name="Thomas B.C."/>
            <person name="Singh A."/>
            <person name="Wilkins M.J."/>
            <person name="Karaoz U."/>
            <person name="Brodie E.L."/>
            <person name="Williams K.H."/>
            <person name="Hubbard S.S."/>
            <person name="Banfield J.F."/>
        </authorList>
    </citation>
    <scope>NUCLEOTIDE SEQUENCE [LARGE SCALE GENOMIC DNA]</scope>
</reference>
<evidence type="ECO:0000259" key="1">
    <source>
        <dbReference type="Pfam" id="PF01936"/>
    </source>
</evidence>
<proteinExistence type="predicted"/>
<dbReference type="AlphaFoldDB" id="A0A1G2CGT4"/>
<evidence type="ECO:0000313" key="3">
    <source>
        <dbReference type="Proteomes" id="UP000178348"/>
    </source>
</evidence>
<dbReference type="PANTHER" id="PTHR35458">
    <property type="entry name" value="SLR0755 PROTEIN"/>
    <property type="match status" value="1"/>
</dbReference>
<dbReference type="EMBL" id="MHLB01000060">
    <property type="protein sequence ID" value="OGZ00609.1"/>
    <property type="molecule type" value="Genomic_DNA"/>
</dbReference>
<organism evidence="2 3">
    <name type="scientific">Candidatus Liptonbacteria bacterium RIFCSPLOWO2_01_FULL_53_13</name>
    <dbReference type="NCBI Taxonomy" id="1798651"/>
    <lineage>
        <taxon>Bacteria</taxon>
        <taxon>Candidatus Liptoniibacteriota</taxon>
    </lineage>
</organism>
<evidence type="ECO:0000313" key="2">
    <source>
        <dbReference type="EMBL" id="OGZ00609.1"/>
    </source>
</evidence>
<dbReference type="Gene3D" id="3.40.50.1010">
    <property type="entry name" value="5'-nuclease"/>
    <property type="match status" value="1"/>
</dbReference>
<name>A0A1G2CGT4_9BACT</name>